<dbReference type="GO" id="GO:0071897">
    <property type="term" value="P:DNA biosynthetic process"/>
    <property type="evidence" value="ECO:0007669"/>
    <property type="project" value="UniProtKB-ARBA"/>
</dbReference>
<dbReference type="PROSITE" id="PS50878">
    <property type="entry name" value="RT_POL"/>
    <property type="match status" value="1"/>
</dbReference>
<feature type="domain" description="Reverse transcriptase" evidence="1">
    <location>
        <begin position="23"/>
        <end position="273"/>
    </location>
</feature>
<dbReference type="PANTHER" id="PTHR33332">
    <property type="entry name" value="REVERSE TRANSCRIPTASE DOMAIN-CONTAINING PROTEIN"/>
    <property type="match status" value="1"/>
</dbReference>
<organism evidence="2">
    <name type="scientific">Graphocephala atropunctata</name>
    <dbReference type="NCBI Taxonomy" id="36148"/>
    <lineage>
        <taxon>Eukaryota</taxon>
        <taxon>Metazoa</taxon>
        <taxon>Ecdysozoa</taxon>
        <taxon>Arthropoda</taxon>
        <taxon>Hexapoda</taxon>
        <taxon>Insecta</taxon>
        <taxon>Pterygota</taxon>
        <taxon>Neoptera</taxon>
        <taxon>Paraneoptera</taxon>
        <taxon>Hemiptera</taxon>
        <taxon>Auchenorrhyncha</taxon>
        <taxon>Membracoidea</taxon>
        <taxon>Cicadellidae</taxon>
        <taxon>Cicadellinae</taxon>
        <taxon>Cicadellini</taxon>
        <taxon>Graphocephala</taxon>
    </lineage>
</organism>
<dbReference type="InterPro" id="IPR000477">
    <property type="entry name" value="RT_dom"/>
</dbReference>
<gene>
    <name evidence="2" type="ORF">g.47149</name>
</gene>
<evidence type="ECO:0000259" key="1">
    <source>
        <dbReference type="PROSITE" id="PS50878"/>
    </source>
</evidence>
<dbReference type="EMBL" id="GEBQ01010213">
    <property type="protein sequence ID" value="JAT29764.1"/>
    <property type="molecule type" value="Transcribed_RNA"/>
</dbReference>
<dbReference type="InterPro" id="IPR043502">
    <property type="entry name" value="DNA/RNA_pol_sf"/>
</dbReference>
<dbReference type="CDD" id="cd01650">
    <property type="entry name" value="RT_nLTR_like"/>
    <property type="match status" value="1"/>
</dbReference>
<dbReference type="Pfam" id="PF00078">
    <property type="entry name" value="RVT_1"/>
    <property type="match status" value="1"/>
</dbReference>
<proteinExistence type="predicted"/>
<evidence type="ECO:0000313" key="2">
    <source>
        <dbReference type="EMBL" id="JAT29764.1"/>
    </source>
</evidence>
<protein>
    <recommendedName>
        <fullName evidence="1">Reverse transcriptase domain-containing protein</fullName>
    </recommendedName>
</protein>
<name>A0A1B6M1J3_9HEMI</name>
<accession>A0A1B6M1J3</accession>
<dbReference type="AlphaFoldDB" id="A0A1B6M1J3"/>
<sequence length="273" mass="30487">MSSNLLKDCAVVLAHPITQMINLSFLCGMFPSDLKLAVVKPLHKKGSLQECDNFRPISIISTFSKVFEKIFLVKLLGFLNANDLFYENQFGFWKNKSTLHAMYCFLDKVVSALDKKYHALGMFIDLSKAFDVVDHSLLLKKLFAIGIRGYALDWLSSFISGRSQIVEISFVDNGGCLQKCYSCRLPVQMGVPQGSVLGPILFLLFINDIKNNTNNSGLCLFADDTSLSVTSKSTVELEIMAFIESNVLLQWFTSNGLFINTSKTNIVNFAITK</sequence>
<dbReference type="SUPFAM" id="SSF56672">
    <property type="entry name" value="DNA/RNA polymerases"/>
    <property type="match status" value="1"/>
</dbReference>
<reference evidence="2" key="1">
    <citation type="submission" date="2015-11" db="EMBL/GenBank/DDBJ databases">
        <title>De novo transcriptome assembly of four potential Pierce s Disease insect vectors from Arizona vineyards.</title>
        <authorList>
            <person name="Tassone E.E."/>
        </authorList>
    </citation>
    <scope>NUCLEOTIDE SEQUENCE</scope>
</reference>